<dbReference type="RefSeq" id="XP_008073980.1">
    <property type="nucleotide sequence ID" value="XM_008075789.1"/>
</dbReference>
<dbReference type="EMBL" id="GL877416">
    <property type="protein sequence ID" value="ELA47528.1"/>
    <property type="molecule type" value="Genomic_DNA"/>
</dbReference>
<dbReference type="OMA" id="RYWDASD"/>
<comment type="similarity">
    <text evidence="1 4">Belongs to the glycosyl hydrolase 37 family.</text>
</comment>
<dbReference type="GO" id="GO:0004555">
    <property type="term" value="F:alpha,alpha-trehalase activity"/>
    <property type="evidence" value="ECO:0007669"/>
    <property type="project" value="UniProtKB-EC"/>
</dbReference>
<sequence>MLILCLANLALSFRLTAEKTGTLPKPTKVLSPRTSDKIDGTNTSDDDLMAMGPRNMNDLVKHVSTYTDFNLLLAAQLFLPNSDSKDFVDRPTKRPIKDISHDFEKLQKELGIDRFVATDEQYDTKEDLGTLMAYVMKMQPKSGDKDKVHALQKFIDENFEAPGSDLTEHPLDDYKDEPPFLSSIANEDVRDVTLGLNRMWKELSRVAVVKKGHESTLLNLPHPFIVPGGRFREFYYWDTYFILEGLVVSKMDKTASNIIKNFMHIIDTLGYIPNGTRKYYMYRSQPPFFPLMLLKMLDLDGGKYNKLILNKGLEMALKEYAFFDKYRSVLVKGRDGKLHKLNYFHVTTDFPRPESLSEDMHTYLSQQKLSEREVYSNLKSGAESGWDFSSRWFKDESDISTINAYNQIPADLNAILFKDEQIISTLLKRAGRHDEARKFGDLSLKRMEAINQVLWNKDVSSWNDYDTENNKFVARRFYFSNVFPLIMGVEPPTGNIYNVLQSYQKELFSYIGGVPVSGPGKDTGQQWDFPNVWAPHQFLIVEFLYSKGEHKMALQIARAFYNSVSVGFKQKGVFYEKYNAEQLGFTGEGGEYAAQTGFGWTNGTALSFISKFKDQLAEAYDHQKEFKEIVELLVQKAYNEELGETNKADGNNEIKPSLDILFEVGTKANPVEII</sequence>
<accession>L2GW57</accession>
<dbReference type="PANTHER" id="PTHR23403:SF1">
    <property type="entry name" value="TREHALASE"/>
    <property type="match status" value="1"/>
</dbReference>
<feature type="region of interest" description="Disordered" evidence="5">
    <location>
        <begin position="24"/>
        <end position="50"/>
    </location>
</feature>
<reference evidence="8" key="1">
    <citation type="submission" date="2011-03" db="EMBL/GenBank/DDBJ databases">
        <title>The genome sequence of Vavraia culicis strain floridensis.</title>
        <authorList>
            <consortium name="The Broad Institute Genome Sequencing Platform"/>
            <person name="Cuomo C."/>
            <person name="Becnel J."/>
            <person name="Sanscrainte N."/>
            <person name="Young S.K."/>
            <person name="Zeng Q."/>
            <person name="Gargeya S."/>
            <person name="Fitzgerald M."/>
            <person name="Haas B."/>
            <person name="Abouelleil A."/>
            <person name="Alvarado L."/>
            <person name="Arachchi H.M."/>
            <person name="Berlin A."/>
            <person name="Chapman S.B."/>
            <person name="Gearin G."/>
            <person name="Goldberg J."/>
            <person name="Griggs A."/>
            <person name="Gujja S."/>
            <person name="Hansen M."/>
            <person name="Heiman D."/>
            <person name="Howarth C."/>
            <person name="Larimer J."/>
            <person name="Lui A."/>
            <person name="MacDonald P.J.P."/>
            <person name="McCowen C."/>
            <person name="Montmayeur A."/>
            <person name="Murphy C."/>
            <person name="Neiman D."/>
            <person name="Pearson M."/>
            <person name="Priest M."/>
            <person name="Roberts A."/>
            <person name="Saif S."/>
            <person name="Shea T."/>
            <person name="Sisk P."/>
            <person name="Stolte C."/>
            <person name="Sykes S."/>
            <person name="Wortman J."/>
            <person name="Nusbaum C."/>
            <person name="Birren B."/>
        </authorList>
    </citation>
    <scope>NUCLEOTIDE SEQUENCE [LARGE SCALE GENOMIC DNA]</scope>
    <source>
        <strain evidence="8">floridensis</strain>
    </source>
</reference>
<evidence type="ECO:0000313" key="7">
    <source>
        <dbReference type="EMBL" id="ELA47528.1"/>
    </source>
</evidence>
<keyword evidence="3 4" id="KW-0326">Glycosidase</keyword>
<dbReference type="HOGENOM" id="CLU_006451_4_0_1"/>
<dbReference type="PANTHER" id="PTHR23403">
    <property type="entry name" value="TREHALASE"/>
    <property type="match status" value="1"/>
</dbReference>
<dbReference type="VEuPathDB" id="MicrosporidiaDB:VCUG_00959"/>
<evidence type="ECO:0000256" key="1">
    <source>
        <dbReference type="ARBA" id="ARBA00005615"/>
    </source>
</evidence>
<dbReference type="InParanoid" id="L2GW57"/>
<evidence type="ECO:0000313" key="8">
    <source>
        <dbReference type="Proteomes" id="UP000011081"/>
    </source>
</evidence>
<proteinExistence type="inferred from homology"/>
<dbReference type="GO" id="GO:0005993">
    <property type="term" value="P:trehalose catabolic process"/>
    <property type="evidence" value="ECO:0007669"/>
    <property type="project" value="TreeGrafter"/>
</dbReference>
<feature type="signal peptide" evidence="6">
    <location>
        <begin position="1"/>
        <end position="17"/>
    </location>
</feature>
<dbReference type="InterPro" id="IPR012341">
    <property type="entry name" value="6hp_glycosidase-like_sf"/>
</dbReference>
<evidence type="ECO:0000256" key="3">
    <source>
        <dbReference type="ARBA" id="ARBA00023295"/>
    </source>
</evidence>
<dbReference type="PROSITE" id="PS00928">
    <property type="entry name" value="TREHALASE_2"/>
    <property type="match status" value="1"/>
</dbReference>
<keyword evidence="8" id="KW-1185">Reference proteome</keyword>
<dbReference type="SUPFAM" id="SSF48208">
    <property type="entry name" value="Six-hairpin glycosidases"/>
    <property type="match status" value="1"/>
</dbReference>
<feature type="chain" id="PRO_5003960214" description="Trehalase" evidence="6">
    <location>
        <begin position="18"/>
        <end position="674"/>
    </location>
</feature>
<protein>
    <recommendedName>
        <fullName evidence="4">Trehalase</fullName>
        <ecNumber evidence="4">3.2.1.28</ecNumber>
    </recommendedName>
    <alternativeName>
        <fullName evidence="4">Alpha-trehalose glucohydrolase</fullName>
    </alternativeName>
</protein>
<comment type="catalytic activity">
    <reaction evidence="4">
        <text>alpha,alpha-trehalose + H2O = alpha-D-glucose + beta-D-glucose</text>
        <dbReference type="Rhea" id="RHEA:32675"/>
        <dbReference type="ChEBI" id="CHEBI:15377"/>
        <dbReference type="ChEBI" id="CHEBI:15903"/>
        <dbReference type="ChEBI" id="CHEBI:16551"/>
        <dbReference type="ChEBI" id="CHEBI:17925"/>
        <dbReference type="EC" id="3.2.1.28"/>
    </reaction>
</comment>
<dbReference type="EC" id="3.2.1.28" evidence="4"/>
<keyword evidence="6" id="KW-0732">Signal</keyword>
<keyword evidence="2 4" id="KW-0378">Hydrolase</keyword>
<dbReference type="InterPro" id="IPR001661">
    <property type="entry name" value="Glyco_hydro_37"/>
</dbReference>
<dbReference type="OrthoDB" id="3542292at2759"/>
<dbReference type="PROSITE" id="PS00927">
    <property type="entry name" value="TREHALASE_1"/>
    <property type="match status" value="1"/>
</dbReference>
<dbReference type="FunCoup" id="L2GW57">
    <property type="interactions" value="13"/>
</dbReference>
<dbReference type="Proteomes" id="UP000011081">
    <property type="component" value="Unassembled WGS sequence"/>
</dbReference>
<organism evidence="7 8">
    <name type="scientific">Vavraia culicis (isolate floridensis)</name>
    <name type="common">Microsporidian parasite</name>
    <dbReference type="NCBI Taxonomy" id="948595"/>
    <lineage>
        <taxon>Eukaryota</taxon>
        <taxon>Fungi</taxon>
        <taxon>Fungi incertae sedis</taxon>
        <taxon>Microsporidia</taxon>
        <taxon>Pleistophoridae</taxon>
        <taxon>Vavraia</taxon>
    </lineage>
</organism>
<evidence type="ECO:0000256" key="4">
    <source>
        <dbReference type="RuleBase" id="RU361180"/>
    </source>
</evidence>
<evidence type="ECO:0000256" key="2">
    <source>
        <dbReference type="ARBA" id="ARBA00022801"/>
    </source>
</evidence>
<evidence type="ECO:0000256" key="5">
    <source>
        <dbReference type="SAM" id="MobiDB-lite"/>
    </source>
</evidence>
<dbReference type="GeneID" id="19878842"/>
<dbReference type="AlphaFoldDB" id="L2GW57"/>
<name>L2GW57_VAVCU</name>
<dbReference type="PRINTS" id="PR00744">
    <property type="entry name" value="GLHYDRLASE37"/>
</dbReference>
<dbReference type="InterPro" id="IPR018232">
    <property type="entry name" value="Glyco_hydro_37_CS"/>
</dbReference>
<dbReference type="Pfam" id="PF01204">
    <property type="entry name" value="Trehalase"/>
    <property type="match status" value="1"/>
</dbReference>
<dbReference type="Gene3D" id="1.50.10.10">
    <property type="match status" value="1"/>
</dbReference>
<dbReference type="InterPro" id="IPR008928">
    <property type="entry name" value="6-hairpin_glycosidase_sf"/>
</dbReference>
<evidence type="ECO:0000256" key="6">
    <source>
        <dbReference type="SAM" id="SignalP"/>
    </source>
</evidence>
<gene>
    <name evidence="7" type="ORF">VCUG_00959</name>
</gene>
<dbReference type="STRING" id="948595.L2GW57"/>